<evidence type="ECO:0000313" key="1">
    <source>
        <dbReference type="EMBL" id="GGO75645.1"/>
    </source>
</evidence>
<comment type="caution">
    <text evidence="1">The sequence shown here is derived from an EMBL/GenBank/DDBJ whole genome shotgun (WGS) entry which is preliminary data.</text>
</comment>
<proteinExistence type="predicted"/>
<gene>
    <name evidence="1" type="ORF">GCM10011348_00930</name>
</gene>
<sequence length="160" mass="17810">MSTFAVGASRLGPARAPLVLYLPNPPVCPAHAGHTDVAALVAANGNHWRKILTILAKLAAKEGEDWRHYRDASLLTRTEAISFADSPDPAARRHLVAGKASWQRLGFDYRDFAPLDESGTLFARDDVLLTPYPDYRQFPNRSIERVREWLQHARQDVAPG</sequence>
<evidence type="ECO:0000313" key="2">
    <source>
        <dbReference type="Proteomes" id="UP000599578"/>
    </source>
</evidence>
<dbReference type="Proteomes" id="UP000599578">
    <property type="component" value="Unassembled WGS sequence"/>
</dbReference>
<protein>
    <submittedName>
        <fullName evidence="1">Uncharacterized protein</fullName>
    </submittedName>
</protein>
<keyword evidence="2" id="KW-1185">Reference proteome</keyword>
<dbReference type="EMBL" id="BMLT01000001">
    <property type="protein sequence ID" value="GGO75645.1"/>
    <property type="molecule type" value="Genomic_DNA"/>
</dbReference>
<organism evidence="1 2">
    <name type="scientific">Marinobacterium nitratireducens</name>
    <dbReference type="NCBI Taxonomy" id="518897"/>
    <lineage>
        <taxon>Bacteria</taxon>
        <taxon>Pseudomonadati</taxon>
        <taxon>Pseudomonadota</taxon>
        <taxon>Gammaproteobacteria</taxon>
        <taxon>Oceanospirillales</taxon>
        <taxon>Oceanospirillaceae</taxon>
        <taxon>Marinobacterium</taxon>
    </lineage>
</organism>
<dbReference type="Pfam" id="PF22098">
    <property type="entry name" value="DUF6942"/>
    <property type="match status" value="1"/>
</dbReference>
<dbReference type="RefSeq" id="WP_188857290.1">
    <property type="nucleotide sequence ID" value="NZ_BMLT01000001.1"/>
</dbReference>
<dbReference type="AlphaFoldDB" id="A0A918DPH9"/>
<accession>A0A918DPH9</accession>
<reference evidence="1 2" key="1">
    <citation type="journal article" date="2014" name="Int. J. Syst. Evol. Microbiol.">
        <title>Complete genome sequence of Corynebacterium casei LMG S-19264T (=DSM 44701T), isolated from a smear-ripened cheese.</title>
        <authorList>
            <consortium name="US DOE Joint Genome Institute (JGI-PGF)"/>
            <person name="Walter F."/>
            <person name="Albersmeier A."/>
            <person name="Kalinowski J."/>
            <person name="Ruckert C."/>
        </authorList>
    </citation>
    <scope>NUCLEOTIDE SEQUENCE [LARGE SCALE GENOMIC DNA]</scope>
    <source>
        <strain evidence="1 2">CGMCC 1.7286</strain>
    </source>
</reference>
<dbReference type="InterPro" id="IPR054222">
    <property type="entry name" value="DUF6942"/>
</dbReference>
<name>A0A918DPH9_9GAMM</name>